<dbReference type="AlphaFoldDB" id="A0A0K1Q441"/>
<dbReference type="KEGG" id="llu:AKJ09_07075"/>
<keyword evidence="6 7" id="KW-0472">Membrane</keyword>
<proteinExistence type="predicted"/>
<feature type="transmembrane region" description="Helical" evidence="7">
    <location>
        <begin position="222"/>
        <end position="245"/>
    </location>
</feature>
<organism evidence="8 9">
    <name type="scientific">Labilithrix luteola</name>
    <dbReference type="NCBI Taxonomy" id="1391654"/>
    <lineage>
        <taxon>Bacteria</taxon>
        <taxon>Pseudomonadati</taxon>
        <taxon>Myxococcota</taxon>
        <taxon>Polyangia</taxon>
        <taxon>Polyangiales</taxon>
        <taxon>Labilitrichaceae</taxon>
        <taxon>Labilithrix</taxon>
    </lineage>
</organism>
<feature type="transmembrane region" description="Helical" evidence="7">
    <location>
        <begin position="85"/>
        <end position="103"/>
    </location>
</feature>
<dbReference type="PIRSF" id="PIRSF006060">
    <property type="entry name" value="AA_transporter"/>
    <property type="match status" value="1"/>
</dbReference>
<dbReference type="Proteomes" id="UP000064967">
    <property type="component" value="Chromosome"/>
</dbReference>
<evidence type="ECO:0000256" key="6">
    <source>
        <dbReference type="ARBA" id="ARBA00023136"/>
    </source>
</evidence>
<feature type="transmembrane region" description="Helical" evidence="7">
    <location>
        <begin position="140"/>
        <end position="163"/>
    </location>
</feature>
<evidence type="ECO:0000256" key="5">
    <source>
        <dbReference type="ARBA" id="ARBA00022989"/>
    </source>
</evidence>
<dbReference type="EMBL" id="CP012333">
    <property type="protein sequence ID" value="AKV00412.1"/>
    <property type="molecule type" value="Genomic_DNA"/>
</dbReference>
<feature type="transmembrane region" description="Helical" evidence="7">
    <location>
        <begin position="322"/>
        <end position="341"/>
    </location>
</feature>
<keyword evidence="2" id="KW-0813">Transport</keyword>
<feature type="transmembrane region" description="Helical" evidence="7">
    <location>
        <begin position="115"/>
        <end position="133"/>
    </location>
</feature>
<name>A0A0K1Q441_9BACT</name>
<evidence type="ECO:0000256" key="2">
    <source>
        <dbReference type="ARBA" id="ARBA00022448"/>
    </source>
</evidence>
<sequence>MSWVAMGLFSASTVINFSNTGALAEYGLGCIVLYVVPALVFLLPAAVVSAELGSTWKGGIFEWVHEAFGERWAFSAAWQQWMQNVLFCPLLLSFVAGDLAFLIDPELARNGTFNAAVVVLCFGGATLVSMRGIRRAARFATITAVVGIALPTLLLAVLAAVYLKSGHRSAVPLDRHHVVPPGHGFRGLVLVVGNFLAYGGVEVTAVHAREMRSPERGYPKSMALMAILAFVVFVTSSLGTAIAVVNHRIVLSASLMQAFDHYFRTFQVRWATPIMASLYILAALGTVVSWMSGPSHGMLAVGRRGLLPPFFQRTNRQGAPTGVLAVQAALVMLIAAAFVVVRNVNEVYWVLEAATTELYIVMYVIMFLAAIRLRKVRASTHRGFRAPLLPALAALGGVACAAGFVLGLLPPAALPIHHHARYVVLLTLVVGSLSSVPFYLLAFRKADWAPVVARTPVA</sequence>
<dbReference type="Gene3D" id="1.20.1740.10">
    <property type="entry name" value="Amino acid/polyamine transporter I"/>
    <property type="match status" value="1"/>
</dbReference>
<evidence type="ECO:0000313" key="8">
    <source>
        <dbReference type="EMBL" id="AKV00412.1"/>
    </source>
</evidence>
<reference evidence="8 9" key="1">
    <citation type="submission" date="2015-08" db="EMBL/GenBank/DDBJ databases">
        <authorList>
            <person name="Babu N.S."/>
            <person name="Beckwith C.J."/>
            <person name="Beseler K.G."/>
            <person name="Brison A."/>
            <person name="Carone J.V."/>
            <person name="Caskin T.P."/>
            <person name="Diamond M."/>
            <person name="Durham M.E."/>
            <person name="Foxe J.M."/>
            <person name="Go M."/>
            <person name="Henderson B.A."/>
            <person name="Jones I.B."/>
            <person name="McGettigan J.A."/>
            <person name="Micheletti S.J."/>
            <person name="Nasrallah M.E."/>
            <person name="Ortiz D."/>
            <person name="Piller C.R."/>
            <person name="Privatt S.R."/>
            <person name="Schneider S.L."/>
            <person name="Sharp S."/>
            <person name="Smith T.C."/>
            <person name="Stanton J.D."/>
            <person name="Ullery H.E."/>
            <person name="Wilson R.J."/>
            <person name="Serrano M.G."/>
            <person name="Buck G."/>
            <person name="Lee V."/>
            <person name="Wang Y."/>
            <person name="Carvalho R."/>
            <person name="Voegtly L."/>
            <person name="Shi R."/>
            <person name="Duckworth R."/>
            <person name="Johnson A."/>
            <person name="Loviza R."/>
            <person name="Walstead R."/>
            <person name="Shah Z."/>
            <person name="Kiflezghi M."/>
            <person name="Wade K."/>
            <person name="Ball S.L."/>
            <person name="Bradley K.W."/>
            <person name="Asai D.J."/>
            <person name="Bowman C.A."/>
            <person name="Russell D.A."/>
            <person name="Pope W.H."/>
            <person name="Jacobs-Sera D."/>
            <person name="Hendrix R.W."/>
            <person name="Hatfull G.F."/>
        </authorList>
    </citation>
    <scope>NUCLEOTIDE SEQUENCE [LARGE SCALE GENOMIC DNA]</scope>
    <source>
        <strain evidence="8 9">DSM 27648</strain>
    </source>
</reference>
<protein>
    <submittedName>
        <fullName evidence="8">Putative glutamate/gamma-aminobutyrate antiporter</fullName>
    </submittedName>
</protein>
<dbReference type="GO" id="GO:0005886">
    <property type="term" value="C:plasma membrane"/>
    <property type="evidence" value="ECO:0007669"/>
    <property type="project" value="UniProtKB-SubCell"/>
</dbReference>
<dbReference type="PANTHER" id="PTHR42770:SF15">
    <property type="entry name" value="GLUTAMATE_GAMMA-AMINOBUTYRATE ANTIPORTER-RELATED"/>
    <property type="match status" value="1"/>
</dbReference>
<feature type="transmembrane region" description="Helical" evidence="7">
    <location>
        <begin position="420"/>
        <end position="441"/>
    </location>
</feature>
<feature type="transmembrane region" description="Helical" evidence="7">
    <location>
        <begin position="347"/>
        <end position="371"/>
    </location>
</feature>
<feature type="transmembrane region" description="Helical" evidence="7">
    <location>
        <begin position="183"/>
        <end position="201"/>
    </location>
</feature>
<feature type="transmembrane region" description="Helical" evidence="7">
    <location>
        <begin position="392"/>
        <end position="414"/>
    </location>
</feature>
<keyword evidence="5 7" id="KW-1133">Transmembrane helix</keyword>
<evidence type="ECO:0000256" key="7">
    <source>
        <dbReference type="SAM" id="Phobius"/>
    </source>
</evidence>
<dbReference type="GO" id="GO:0022857">
    <property type="term" value="F:transmembrane transporter activity"/>
    <property type="evidence" value="ECO:0007669"/>
    <property type="project" value="InterPro"/>
</dbReference>
<feature type="transmembrane region" description="Helical" evidence="7">
    <location>
        <begin position="26"/>
        <end position="48"/>
    </location>
</feature>
<dbReference type="PANTHER" id="PTHR42770">
    <property type="entry name" value="AMINO ACID TRANSPORTER-RELATED"/>
    <property type="match status" value="1"/>
</dbReference>
<accession>A0A0K1Q441</accession>
<keyword evidence="9" id="KW-1185">Reference proteome</keyword>
<dbReference type="InterPro" id="IPR050367">
    <property type="entry name" value="APC_superfamily"/>
</dbReference>
<gene>
    <name evidence="8" type="ORF">AKJ09_07075</name>
</gene>
<keyword evidence="4 7" id="KW-0812">Transmembrane</keyword>
<evidence type="ECO:0000313" key="9">
    <source>
        <dbReference type="Proteomes" id="UP000064967"/>
    </source>
</evidence>
<dbReference type="Pfam" id="PF13520">
    <property type="entry name" value="AA_permease_2"/>
    <property type="match status" value="1"/>
</dbReference>
<keyword evidence="3" id="KW-1003">Cell membrane</keyword>
<evidence type="ECO:0000256" key="1">
    <source>
        <dbReference type="ARBA" id="ARBA00004651"/>
    </source>
</evidence>
<comment type="subcellular location">
    <subcellularLocation>
        <location evidence="1">Cell membrane</location>
        <topology evidence="1">Multi-pass membrane protein</topology>
    </subcellularLocation>
</comment>
<dbReference type="InterPro" id="IPR002293">
    <property type="entry name" value="AA/rel_permease1"/>
</dbReference>
<evidence type="ECO:0000256" key="3">
    <source>
        <dbReference type="ARBA" id="ARBA00022475"/>
    </source>
</evidence>
<evidence type="ECO:0000256" key="4">
    <source>
        <dbReference type="ARBA" id="ARBA00022692"/>
    </source>
</evidence>
<dbReference type="STRING" id="1391654.AKJ09_07075"/>